<accession>A0AAD3SQX1</accession>
<protein>
    <submittedName>
        <fullName evidence="1">Uncharacterized protein</fullName>
    </submittedName>
</protein>
<dbReference type="AlphaFoldDB" id="A0AAD3SQX1"/>
<reference evidence="1" key="1">
    <citation type="submission" date="2023-05" db="EMBL/GenBank/DDBJ databases">
        <title>Nepenthes gracilis genome sequencing.</title>
        <authorList>
            <person name="Fukushima K."/>
        </authorList>
    </citation>
    <scope>NUCLEOTIDE SEQUENCE</scope>
    <source>
        <strain evidence="1">SING2019-196</strain>
    </source>
</reference>
<gene>
    <name evidence="1" type="ORF">Nepgr_016792</name>
</gene>
<dbReference type="Proteomes" id="UP001279734">
    <property type="component" value="Unassembled WGS sequence"/>
</dbReference>
<sequence length="285" mass="32165">MKLSNSCPHVESINRLIRVNGTFFWASFVNVGEVNAHSSLFVAFLYQDDVGEPIWVLDLSDEADIQQILDLFPDGDEFIHGVISSLLPNGLIVGIEAQLVDHYFERNFRQVSRKSTRRRQYSVVRTLPAHHAVSRFPSDLATQPLSILHAVGKFILRCNIKVTAPNAVRHWRPSIALYTEGRSTTKKVSVQLTILGSVVRKALVLPRLRYQTLFRVLNKSGEVAPPDELLDLSLKGLVVLCGVSRRSMKITIFSWISSLHFLKWFVPLKELLLTNLHEDVGACID</sequence>
<evidence type="ECO:0000313" key="1">
    <source>
        <dbReference type="EMBL" id="GMH14951.1"/>
    </source>
</evidence>
<evidence type="ECO:0000313" key="2">
    <source>
        <dbReference type="Proteomes" id="UP001279734"/>
    </source>
</evidence>
<comment type="caution">
    <text evidence="1">The sequence shown here is derived from an EMBL/GenBank/DDBJ whole genome shotgun (WGS) entry which is preliminary data.</text>
</comment>
<name>A0AAD3SQX1_NEPGR</name>
<dbReference type="EMBL" id="BSYO01000014">
    <property type="protein sequence ID" value="GMH14951.1"/>
    <property type="molecule type" value="Genomic_DNA"/>
</dbReference>
<keyword evidence="2" id="KW-1185">Reference proteome</keyword>
<organism evidence="1 2">
    <name type="scientific">Nepenthes gracilis</name>
    <name type="common">Slender pitcher plant</name>
    <dbReference type="NCBI Taxonomy" id="150966"/>
    <lineage>
        <taxon>Eukaryota</taxon>
        <taxon>Viridiplantae</taxon>
        <taxon>Streptophyta</taxon>
        <taxon>Embryophyta</taxon>
        <taxon>Tracheophyta</taxon>
        <taxon>Spermatophyta</taxon>
        <taxon>Magnoliopsida</taxon>
        <taxon>eudicotyledons</taxon>
        <taxon>Gunneridae</taxon>
        <taxon>Pentapetalae</taxon>
        <taxon>Caryophyllales</taxon>
        <taxon>Nepenthaceae</taxon>
        <taxon>Nepenthes</taxon>
    </lineage>
</organism>
<proteinExistence type="predicted"/>